<dbReference type="EMBL" id="RPFZ01000001">
    <property type="protein sequence ID" value="RPF71082.1"/>
    <property type="molecule type" value="Genomic_DNA"/>
</dbReference>
<dbReference type="OrthoDB" id="9149607at2"/>
<evidence type="ECO:0000313" key="1">
    <source>
        <dbReference type="EMBL" id="RPF71082.1"/>
    </source>
</evidence>
<dbReference type="Proteomes" id="UP000275232">
    <property type="component" value="Unassembled WGS sequence"/>
</dbReference>
<proteinExistence type="predicted"/>
<reference evidence="1 2" key="1">
    <citation type="submission" date="2018-11" db="EMBL/GenBank/DDBJ databases">
        <title>Erythrobacter spongiae sp. nov., isolated from a marine sponge.</title>
        <authorList>
            <person name="Zhuang L."/>
            <person name="Luo L."/>
        </authorList>
    </citation>
    <scope>NUCLEOTIDE SEQUENCE [LARGE SCALE GENOMIC DNA]</scope>
    <source>
        <strain evidence="1 2">HN-E23</strain>
    </source>
</reference>
<dbReference type="Gene3D" id="1.20.910.10">
    <property type="entry name" value="Heme oxygenase-like"/>
    <property type="match status" value="1"/>
</dbReference>
<organism evidence="1 2">
    <name type="scientific">Aurantiacibacter spongiae</name>
    <dbReference type="NCBI Taxonomy" id="2488860"/>
    <lineage>
        <taxon>Bacteria</taxon>
        <taxon>Pseudomonadati</taxon>
        <taxon>Pseudomonadota</taxon>
        <taxon>Alphaproteobacteria</taxon>
        <taxon>Sphingomonadales</taxon>
        <taxon>Erythrobacteraceae</taxon>
        <taxon>Aurantiacibacter</taxon>
    </lineage>
</organism>
<dbReference type="SUPFAM" id="SSF48613">
    <property type="entry name" value="Heme oxygenase-like"/>
    <property type="match status" value="1"/>
</dbReference>
<evidence type="ECO:0000313" key="2">
    <source>
        <dbReference type="Proteomes" id="UP000275232"/>
    </source>
</evidence>
<protein>
    <recommendedName>
        <fullName evidence="3">Heme oxygenase</fullName>
    </recommendedName>
</protein>
<comment type="caution">
    <text evidence="1">The sequence shown here is derived from an EMBL/GenBank/DDBJ whole genome shotgun (WGS) entry which is preliminary data.</text>
</comment>
<accession>A0A3N5DHE2</accession>
<dbReference type="InterPro" id="IPR016084">
    <property type="entry name" value="Haem_Oase-like_multi-hlx"/>
</dbReference>
<sequence>MADNGNQVHLRTFLRGETAALHDALDSRTVPASLRDRDEYVRFLERQFVARRPIEAWAARTMASHSAPPAACPLIANDLALLGRSTPKFDEGFTLPDGADPIGLAWALAGSHLGNRAMLKSLADAQSDLPVSFFGDQAMMAFWKSLRPAIERDVSRALGKAAVLGARAVFARFLRAFAVDGASSRLAA</sequence>
<dbReference type="CDD" id="cd19166">
    <property type="entry name" value="HemeO-bac"/>
    <property type="match status" value="1"/>
</dbReference>
<keyword evidence="2" id="KW-1185">Reference proteome</keyword>
<gene>
    <name evidence="1" type="ORF">EG799_05240</name>
</gene>
<evidence type="ECO:0008006" key="3">
    <source>
        <dbReference type="Google" id="ProtNLM"/>
    </source>
</evidence>
<name>A0A3N5DHE2_9SPHN</name>
<dbReference type="RefSeq" id="WP_123879186.1">
    <property type="nucleotide sequence ID" value="NZ_RPFZ01000001.1"/>
</dbReference>
<dbReference type="AlphaFoldDB" id="A0A3N5DHE2"/>